<feature type="signal peptide" evidence="2">
    <location>
        <begin position="1"/>
        <end position="20"/>
    </location>
</feature>
<evidence type="ECO:0000313" key="3">
    <source>
        <dbReference type="EMBL" id="AIO65552.1"/>
    </source>
</evidence>
<accession>A0AAI8B4K2</accession>
<gene>
    <name evidence="3" type="ORF">DM82_1289</name>
</gene>
<dbReference type="GeneID" id="60549567"/>
<protein>
    <submittedName>
        <fullName evidence="3">Uncharacterized protein</fullName>
    </submittedName>
</protein>
<feature type="region of interest" description="Disordered" evidence="1">
    <location>
        <begin position="27"/>
        <end position="85"/>
    </location>
</feature>
<sequence length="85" mass="9414">MKRLLSSLAAFCVAMSAAHAQTQTYHFNEGGTAPTGAATQPAPAAAPAQARTHHVKPHRHHPHRTHHRKHRRARSLQNDSFYSHP</sequence>
<dbReference type="RefSeq" id="WP_010103668.1">
    <property type="nucleotide sequence ID" value="NZ_CADEQG010000012.1"/>
</dbReference>
<dbReference type="EMBL" id="CP008726">
    <property type="protein sequence ID" value="AIO65552.1"/>
    <property type="molecule type" value="Genomic_DNA"/>
</dbReference>
<dbReference type="AlphaFoldDB" id="A0AAI8B4K2"/>
<keyword evidence="2" id="KW-0732">Signal</keyword>
<keyword evidence="4" id="KW-1185">Reference proteome</keyword>
<evidence type="ECO:0000256" key="1">
    <source>
        <dbReference type="SAM" id="MobiDB-lite"/>
    </source>
</evidence>
<feature type="compositionally biased region" description="Low complexity" evidence="1">
    <location>
        <begin position="30"/>
        <end position="50"/>
    </location>
</feature>
<evidence type="ECO:0000313" key="4">
    <source>
        <dbReference type="Proteomes" id="UP000029424"/>
    </source>
</evidence>
<feature type="compositionally biased region" description="Polar residues" evidence="1">
    <location>
        <begin position="75"/>
        <end position="85"/>
    </location>
</feature>
<dbReference type="Proteomes" id="UP000029424">
    <property type="component" value="Chromosome 1"/>
</dbReference>
<organism evidence="3 4">
    <name type="scientific">Burkholderia oklahomensis</name>
    <dbReference type="NCBI Taxonomy" id="342113"/>
    <lineage>
        <taxon>Bacteria</taxon>
        <taxon>Pseudomonadati</taxon>
        <taxon>Pseudomonadota</taxon>
        <taxon>Betaproteobacteria</taxon>
        <taxon>Burkholderiales</taxon>
        <taxon>Burkholderiaceae</taxon>
        <taxon>Burkholderia</taxon>
        <taxon>pseudomallei group</taxon>
    </lineage>
</organism>
<evidence type="ECO:0000256" key="2">
    <source>
        <dbReference type="SAM" id="SignalP"/>
    </source>
</evidence>
<name>A0AAI8B4K2_9BURK</name>
<proteinExistence type="predicted"/>
<dbReference type="KEGG" id="bok:DM82_1289"/>
<feature type="chain" id="PRO_5042491905" evidence="2">
    <location>
        <begin position="21"/>
        <end position="85"/>
    </location>
</feature>
<reference evidence="3 4" key="1">
    <citation type="submission" date="2014-06" db="EMBL/GenBank/DDBJ databases">
        <authorList>
            <person name="Bishop-Lilly K.A."/>
            <person name="Broomall S.M."/>
            <person name="Chain P.S."/>
            <person name="Chertkov O."/>
            <person name="Coyne S.R."/>
            <person name="Daligault H.E."/>
            <person name="Davenport K.W."/>
            <person name="Erkkila T."/>
            <person name="Frey K.G."/>
            <person name="Gibbons H.S."/>
            <person name="Gu W."/>
            <person name="Jaissle J."/>
            <person name="Johnson S.L."/>
            <person name="Koroleva G.I."/>
            <person name="Ladner J.T."/>
            <person name="Lo C.-C."/>
            <person name="Minogue T.D."/>
            <person name="Munk C."/>
            <person name="Palacios G.F."/>
            <person name="Redden C.L."/>
            <person name="Rosenzweig C.N."/>
            <person name="Scholz M.B."/>
            <person name="Teshima H."/>
            <person name="Xu Y."/>
        </authorList>
    </citation>
    <scope>NUCLEOTIDE SEQUENCE [LARGE SCALE GENOMIC DNA]</scope>
    <source>
        <strain evidence="3 4">EO147</strain>
    </source>
</reference>
<feature type="compositionally biased region" description="Basic residues" evidence="1">
    <location>
        <begin position="51"/>
        <end position="74"/>
    </location>
</feature>